<dbReference type="GO" id="GO:0003352">
    <property type="term" value="P:regulation of cilium movement"/>
    <property type="evidence" value="ECO:0007669"/>
    <property type="project" value="TreeGrafter"/>
</dbReference>
<evidence type="ECO:0000256" key="8">
    <source>
        <dbReference type="ARBA" id="ARBA00037841"/>
    </source>
</evidence>
<feature type="compositionally biased region" description="Basic residues" evidence="13">
    <location>
        <begin position="1"/>
        <end position="15"/>
    </location>
</feature>
<dbReference type="STRING" id="166423.A0A0M8ZR50"/>
<evidence type="ECO:0000256" key="5">
    <source>
        <dbReference type="ARBA" id="ARBA00023069"/>
    </source>
</evidence>
<keyword evidence="7" id="KW-0966">Cell projection</keyword>
<evidence type="ECO:0000256" key="4">
    <source>
        <dbReference type="ARBA" id="ARBA00023054"/>
    </source>
</evidence>
<dbReference type="PANTHER" id="PTHR21625">
    <property type="entry name" value="NYD-SP28 PROTEIN"/>
    <property type="match status" value="1"/>
</dbReference>
<feature type="region of interest" description="Disordered" evidence="13">
    <location>
        <begin position="1"/>
        <end position="22"/>
    </location>
</feature>
<comment type="similarity">
    <text evidence="9">Belongs to the DRC2 family.</text>
</comment>
<keyword evidence="6" id="KW-0206">Cytoskeleton</keyword>
<reference evidence="15 16" key="1">
    <citation type="submission" date="2015-07" db="EMBL/GenBank/DDBJ databases">
        <title>The genome of Melipona quadrifasciata.</title>
        <authorList>
            <person name="Pan H."/>
            <person name="Kapheim K."/>
        </authorList>
    </citation>
    <scope>NUCLEOTIDE SEQUENCE [LARGE SCALE GENOMIC DNA]</scope>
    <source>
        <strain evidence="15">0111107301</strain>
        <tissue evidence="15">Whole body</tissue>
    </source>
</reference>
<dbReference type="Proteomes" id="UP000053105">
    <property type="component" value="Unassembled WGS sequence"/>
</dbReference>
<dbReference type="GO" id="GO:0005858">
    <property type="term" value="C:axonemal dynein complex"/>
    <property type="evidence" value="ECO:0007669"/>
    <property type="project" value="InterPro"/>
</dbReference>
<keyword evidence="4" id="KW-0175">Coiled coil</keyword>
<dbReference type="GO" id="GO:0060285">
    <property type="term" value="P:cilium-dependent cell motility"/>
    <property type="evidence" value="ECO:0007669"/>
    <property type="project" value="TreeGrafter"/>
</dbReference>
<name>A0A0M8ZR50_9HYME</name>
<sequence length="597" mass="70807">MAPKLKRKTKNKSIRKKDDKSSVQDVKREKLLRELKLSALNTERNQRFWRETLTRVKMPDVWRKIDVTWQTLEHAIDFKDYSISLLLDSLQEAENQRWTINGTHVELIDKSLEAHETRLADANTLFYGNVKTMLADKISQFENINYYRNKKEIALRKINLLVSHRGENASNVARSTAISKINAFTEDDENEKRIIITQLQKKLENLWSGLRNIFSDYRKNTEDRRKDYEIVKRKDQIDQQMITRQYMRIAIFFDRIVKFRSKINSYKKESMIELREITRESNFFHNIYRETNQRFIFGRKKDKHKTTTMSKEYNRGVKHMRGLLIKAERILGYMQICRKYETQDEKILPTIDNHLAVKDFQRTINFWRRLGFAQIITTELRTERNQLMIQANNLRKLMKRCLVDETVQLRYTPSKMTYLFSMVLYAYMKSETLSQEKNQKCNNRRILQFLMRSCNRILKTLCIVNKHVREKLFVELLLRDSNKRSKDSTNMNTLPQRITNLKKIFRVGKVLGKGCDGFDTYLSVGEACKLCLLNMTISSPTLVAEFAITLNELLNGLPMTTIQFLRIQSYLLQRILGNANRTTHLVLTSYGKTTFEL</sequence>
<evidence type="ECO:0000313" key="15">
    <source>
        <dbReference type="EMBL" id="KOX67829.1"/>
    </source>
</evidence>
<keyword evidence="3" id="KW-0282">Flagellum</keyword>
<dbReference type="OrthoDB" id="7760980at2759"/>
<evidence type="ECO:0000256" key="6">
    <source>
        <dbReference type="ARBA" id="ARBA00023212"/>
    </source>
</evidence>
<evidence type="ECO:0000259" key="14">
    <source>
        <dbReference type="Pfam" id="PF14772"/>
    </source>
</evidence>
<evidence type="ECO:0000256" key="2">
    <source>
        <dbReference type="ARBA" id="ARBA00022490"/>
    </source>
</evidence>
<keyword evidence="2" id="KW-0963">Cytoplasm</keyword>
<organism evidence="15 16">
    <name type="scientific">Melipona quadrifasciata</name>
    <dbReference type="NCBI Taxonomy" id="166423"/>
    <lineage>
        <taxon>Eukaryota</taxon>
        <taxon>Metazoa</taxon>
        <taxon>Ecdysozoa</taxon>
        <taxon>Arthropoda</taxon>
        <taxon>Hexapoda</taxon>
        <taxon>Insecta</taxon>
        <taxon>Pterygota</taxon>
        <taxon>Neoptera</taxon>
        <taxon>Endopterygota</taxon>
        <taxon>Hymenoptera</taxon>
        <taxon>Apocrita</taxon>
        <taxon>Aculeata</taxon>
        <taxon>Apoidea</taxon>
        <taxon>Anthophila</taxon>
        <taxon>Apidae</taxon>
        <taxon>Melipona</taxon>
    </lineage>
</organism>
<evidence type="ECO:0000256" key="11">
    <source>
        <dbReference type="ARBA" id="ARBA00041517"/>
    </source>
</evidence>
<evidence type="ECO:0000256" key="1">
    <source>
        <dbReference type="ARBA" id="ARBA00004611"/>
    </source>
</evidence>
<dbReference type="PANTHER" id="PTHR21625:SF0">
    <property type="entry name" value="DYNEIN REGULATORY COMPLEX SUBUNIT 2"/>
    <property type="match status" value="1"/>
</dbReference>
<dbReference type="InterPro" id="IPR039505">
    <property type="entry name" value="DRC1/2_N"/>
</dbReference>
<dbReference type="InterPro" id="IPR039750">
    <property type="entry name" value="DRC1/DRC2"/>
</dbReference>
<feature type="domain" description="Dynein regulatory complex protein 1/2 N-terminal" evidence="14">
    <location>
        <begin position="13"/>
        <end position="96"/>
    </location>
</feature>
<evidence type="ECO:0000256" key="7">
    <source>
        <dbReference type="ARBA" id="ARBA00023273"/>
    </source>
</evidence>
<evidence type="ECO:0000313" key="16">
    <source>
        <dbReference type="Proteomes" id="UP000053105"/>
    </source>
</evidence>
<proteinExistence type="inferred from homology"/>
<evidence type="ECO:0000256" key="10">
    <source>
        <dbReference type="ARBA" id="ARBA00040899"/>
    </source>
</evidence>
<keyword evidence="5" id="KW-0969">Cilium</keyword>
<dbReference type="AlphaFoldDB" id="A0A0M8ZR50"/>
<comment type="function">
    <text evidence="12">Component of the nexin-dynein regulatory complex (N-DRC), a key regulator of ciliary/flagellar motility which maintains the alignment and integrity of the distal axoneme and regulates microtubule sliding in motile axonemes. Plays a critical role in the assembly of N-DRC and also stabilizes the assembly of multiple inner dynein arms and radial spokes. Coassembles with DRC1 to form a central scaffold needed for assembly of the N-DRC and its attachment to the outer doublet microtubules.</text>
</comment>
<evidence type="ECO:0000256" key="9">
    <source>
        <dbReference type="ARBA" id="ARBA00038424"/>
    </source>
</evidence>
<dbReference type="EMBL" id="KQ435969">
    <property type="protein sequence ID" value="KOX67829.1"/>
    <property type="molecule type" value="Genomic_DNA"/>
</dbReference>
<dbReference type="Pfam" id="PF14772">
    <property type="entry name" value="NYD-SP28"/>
    <property type="match status" value="1"/>
</dbReference>
<keyword evidence="16" id="KW-1185">Reference proteome</keyword>
<evidence type="ECO:0000256" key="13">
    <source>
        <dbReference type="SAM" id="MobiDB-lite"/>
    </source>
</evidence>
<evidence type="ECO:0000256" key="3">
    <source>
        <dbReference type="ARBA" id="ARBA00022846"/>
    </source>
</evidence>
<gene>
    <name evidence="15" type="ORF">WN51_06874</name>
</gene>
<accession>A0A0M8ZR50</accession>
<evidence type="ECO:0000256" key="12">
    <source>
        <dbReference type="ARBA" id="ARBA00045865"/>
    </source>
</evidence>
<dbReference type="GO" id="GO:0070286">
    <property type="term" value="P:axonemal dynein complex assembly"/>
    <property type="evidence" value="ECO:0007669"/>
    <property type="project" value="InterPro"/>
</dbReference>
<protein>
    <recommendedName>
        <fullName evidence="10">Dynein regulatory complex subunit 2</fullName>
    </recommendedName>
    <alternativeName>
        <fullName evidence="11">Coiled-coil domain-containing protein 65</fullName>
    </alternativeName>
</protein>
<comment type="subcellular location">
    <subcellularLocation>
        <location evidence="1">Cytoplasm</location>
        <location evidence="1">Cytoskeleton</location>
        <location evidence="1">Flagellum axoneme</location>
    </subcellularLocation>
    <subcellularLocation>
        <location evidence="8">Cytoplasm</location>
        <location evidence="8">Cytoskeleton</location>
        <location evidence="8">Flagellum basal body</location>
    </subcellularLocation>
</comment>